<dbReference type="InterPro" id="IPR036322">
    <property type="entry name" value="WD40_repeat_dom_sf"/>
</dbReference>
<feature type="compositionally biased region" description="Acidic residues" evidence="1">
    <location>
        <begin position="130"/>
        <end position="141"/>
    </location>
</feature>
<dbReference type="HOGENOM" id="CLU_002392_2_0_1"/>
<evidence type="ECO:0000313" key="2">
    <source>
        <dbReference type="EMBL" id="KIJ37349.1"/>
    </source>
</evidence>
<dbReference type="SUPFAM" id="SSF50978">
    <property type="entry name" value="WD40 repeat-like"/>
    <property type="match status" value="1"/>
</dbReference>
<organism evidence="2 3">
    <name type="scientific">Sphaerobolus stellatus (strain SS14)</name>
    <dbReference type="NCBI Taxonomy" id="990650"/>
    <lineage>
        <taxon>Eukaryota</taxon>
        <taxon>Fungi</taxon>
        <taxon>Dikarya</taxon>
        <taxon>Basidiomycota</taxon>
        <taxon>Agaricomycotina</taxon>
        <taxon>Agaricomycetes</taxon>
        <taxon>Phallomycetidae</taxon>
        <taxon>Geastrales</taxon>
        <taxon>Sphaerobolaceae</taxon>
        <taxon>Sphaerobolus</taxon>
    </lineage>
</organism>
<dbReference type="OrthoDB" id="8883818at2759"/>
<evidence type="ECO:0000313" key="3">
    <source>
        <dbReference type="Proteomes" id="UP000054279"/>
    </source>
</evidence>
<keyword evidence="3" id="KW-1185">Reference proteome</keyword>
<proteinExistence type="predicted"/>
<dbReference type="EMBL" id="KN837169">
    <property type="protein sequence ID" value="KIJ37349.1"/>
    <property type="molecule type" value="Genomic_DNA"/>
</dbReference>
<reference evidence="2 3" key="1">
    <citation type="submission" date="2014-06" db="EMBL/GenBank/DDBJ databases">
        <title>Evolutionary Origins and Diversification of the Mycorrhizal Mutualists.</title>
        <authorList>
            <consortium name="DOE Joint Genome Institute"/>
            <consortium name="Mycorrhizal Genomics Consortium"/>
            <person name="Kohler A."/>
            <person name="Kuo A."/>
            <person name="Nagy L.G."/>
            <person name="Floudas D."/>
            <person name="Copeland A."/>
            <person name="Barry K.W."/>
            <person name="Cichocki N."/>
            <person name="Veneault-Fourrey C."/>
            <person name="LaButti K."/>
            <person name="Lindquist E.A."/>
            <person name="Lipzen A."/>
            <person name="Lundell T."/>
            <person name="Morin E."/>
            <person name="Murat C."/>
            <person name="Riley R."/>
            <person name="Ohm R."/>
            <person name="Sun H."/>
            <person name="Tunlid A."/>
            <person name="Henrissat B."/>
            <person name="Grigoriev I.V."/>
            <person name="Hibbett D.S."/>
            <person name="Martin F."/>
        </authorList>
    </citation>
    <scope>NUCLEOTIDE SEQUENCE [LARGE SCALE GENOMIC DNA]</scope>
    <source>
        <strain evidence="2 3">SS14</strain>
    </source>
</reference>
<feature type="region of interest" description="Disordered" evidence="1">
    <location>
        <begin position="122"/>
        <end position="141"/>
    </location>
</feature>
<dbReference type="GO" id="GO:0000462">
    <property type="term" value="P:maturation of SSU-rRNA from tricistronic rRNA transcript (SSU-rRNA, 5.8S rRNA, LSU-rRNA)"/>
    <property type="evidence" value="ECO:0007669"/>
    <property type="project" value="InterPro"/>
</dbReference>
<dbReference type="Proteomes" id="UP000054279">
    <property type="component" value="Unassembled WGS sequence"/>
</dbReference>
<dbReference type="GO" id="GO:0003723">
    <property type="term" value="F:RNA binding"/>
    <property type="evidence" value="ECO:0007669"/>
    <property type="project" value="TreeGrafter"/>
</dbReference>
<dbReference type="InterPro" id="IPR046351">
    <property type="entry name" value="UTP4"/>
</dbReference>
<dbReference type="GO" id="GO:0032040">
    <property type="term" value="C:small-subunit processome"/>
    <property type="evidence" value="ECO:0007669"/>
    <property type="project" value="TreeGrafter"/>
</dbReference>
<dbReference type="Gene3D" id="2.130.10.10">
    <property type="entry name" value="YVTN repeat-like/Quinoprotein amine dehydrogenase"/>
    <property type="match status" value="3"/>
</dbReference>
<dbReference type="AlphaFoldDB" id="A0A0C9URD5"/>
<sequence>VLPGPRPSKIDSLVFASRPSTSFGSNDTQKLSDLRLFSTGGGSEVLEWDLQNGGIKCTVSSQGGAVWSLAVNPASTLLALGCEDGTIRILSLIDDSLTLERKFDRVKTRILSIAWGPPILKKPTKQKTADDEEESEDEDDEDIWADSWIVAGCYDSSIRKFNFETGRAVDRMTVDKAKGERTLVWAVGVFSDGTIVSGDSMGNVKFWDSKTSTQLQTFEAHGADVLCLTLGPEGKTVYTSGVDQKLCQFSLINVKSSSSSGASQKWAQTTSRRLHSHDVRAISVWPPYVPVKSKTFPKPAPQVPLLVSGGLDMSLLVCPCASDPESVALAPPSGTQPTFPESYVQRIPYSTGLSSAVQLAREARIIMNRNSSSLSFWKLKKIAIPGELGLLDLEMDEKDREASDWEKILDMELVTQTSLLASAISSNGEWVAASDLEEVKLWKLSYGETKVRPHRIPIEGLPSNSPHKGATASYFTSDNTKLVIGASMGSPLLHVVDLTDSSGVAKLLRTFEHHRQQEQSVLTGGSSKTFGSTITHLAGSQDGQWLASADSTHRIYVFNLDSVQVSFKIL</sequence>
<feature type="non-terminal residue" evidence="2">
    <location>
        <position position="1"/>
    </location>
</feature>
<accession>A0A0C9URD5</accession>
<name>A0A0C9URD5_SPHS4</name>
<protein>
    <submittedName>
        <fullName evidence="2">Unplaced genomic scaffold SPHSTscaffold_94, whole genome shotgun sequence</fullName>
    </submittedName>
</protein>
<evidence type="ECO:0000256" key="1">
    <source>
        <dbReference type="SAM" id="MobiDB-lite"/>
    </source>
</evidence>
<dbReference type="SMART" id="SM00320">
    <property type="entry name" value="WD40"/>
    <property type="match status" value="7"/>
</dbReference>
<dbReference type="PANTHER" id="PTHR44163:SF1">
    <property type="entry name" value="U3 SMALL NUCLEOLAR RNA-ASSOCIATED PROTEIN 4 HOMOLOG"/>
    <property type="match status" value="1"/>
</dbReference>
<dbReference type="Pfam" id="PF00400">
    <property type="entry name" value="WD40"/>
    <property type="match status" value="3"/>
</dbReference>
<dbReference type="GO" id="GO:0030686">
    <property type="term" value="C:90S preribosome"/>
    <property type="evidence" value="ECO:0007669"/>
    <property type="project" value="InterPro"/>
</dbReference>
<dbReference type="GO" id="GO:0034455">
    <property type="term" value="C:t-UTP complex"/>
    <property type="evidence" value="ECO:0007669"/>
    <property type="project" value="TreeGrafter"/>
</dbReference>
<gene>
    <name evidence="2" type="ORF">M422DRAFT_260007</name>
</gene>
<dbReference type="PANTHER" id="PTHR44163">
    <property type="entry name" value="U3 SMALL NUCLEOLAR RNA-ASSOCIATED PROTEIN 4 HOMOLOG"/>
    <property type="match status" value="1"/>
</dbReference>
<dbReference type="InterPro" id="IPR001680">
    <property type="entry name" value="WD40_rpt"/>
</dbReference>
<dbReference type="InterPro" id="IPR015943">
    <property type="entry name" value="WD40/YVTN_repeat-like_dom_sf"/>
</dbReference>